<sequence length="182" mass="19293">MKHKRVFQAVATGVAIAALGMTLSGCEAKPGVAAVSQAGEITEAELGQVSAELAQISLVDRATVLQSLLALKHGGKEALKHCPTWEDIPVKDFEIPAGTELSVQTKNVLTLSLCQAAANPAVAQNLGLPVTNPKTAAFLNTIFNSLGNPGVERSAREQYGLSILEQQIQQRQAQPRMETPQE</sequence>
<comment type="caution">
    <text evidence="1">The sequence shown here is derived from an EMBL/GenBank/DDBJ whole genome shotgun (WGS) entry which is preliminary data.</text>
</comment>
<dbReference type="GeneID" id="61167088"/>
<evidence type="ECO:0000313" key="1">
    <source>
        <dbReference type="EMBL" id="STO16103.1"/>
    </source>
</evidence>
<dbReference type="AlphaFoldDB" id="A0A8G2HSG6"/>
<dbReference type="PROSITE" id="PS51257">
    <property type="entry name" value="PROKAR_LIPOPROTEIN"/>
    <property type="match status" value="1"/>
</dbReference>
<dbReference type="EMBL" id="UGGQ01000006">
    <property type="protein sequence ID" value="STO16103.1"/>
    <property type="molecule type" value="Genomic_DNA"/>
</dbReference>
<proteinExistence type="predicted"/>
<name>A0A8G2HSG6_9ACTO</name>
<dbReference type="Proteomes" id="UP000255284">
    <property type="component" value="Unassembled WGS sequence"/>
</dbReference>
<gene>
    <name evidence="1" type="ORF">NCTC11819_00652</name>
</gene>
<accession>A0A8G2HSG6</accession>
<dbReference type="RefSeq" id="WP_004013997.1">
    <property type="nucleotide sequence ID" value="NZ_CAMPNB010000018.1"/>
</dbReference>
<reference evidence="1 2" key="1">
    <citation type="submission" date="2018-06" db="EMBL/GenBank/DDBJ databases">
        <authorList>
            <consortium name="Pathogen Informatics"/>
            <person name="Doyle S."/>
        </authorList>
    </citation>
    <scope>NUCLEOTIDE SEQUENCE [LARGE SCALE GENOMIC DNA]</scope>
    <source>
        <strain evidence="1 2">NCTC11819</strain>
    </source>
</reference>
<protein>
    <submittedName>
        <fullName evidence="1">Uncharacterized protein</fullName>
    </submittedName>
</protein>
<evidence type="ECO:0000313" key="2">
    <source>
        <dbReference type="Proteomes" id="UP000255284"/>
    </source>
</evidence>
<organism evidence="1 2">
    <name type="scientific">Mobiluncus mulieris</name>
    <dbReference type="NCBI Taxonomy" id="2052"/>
    <lineage>
        <taxon>Bacteria</taxon>
        <taxon>Bacillati</taxon>
        <taxon>Actinomycetota</taxon>
        <taxon>Actinomycetes</taxon>
        <taxon>Actinomycetales</taxon>
        <taxon>Actinomycetaceae</taxon>
        <taxon>Mobiluncus</taxon>
    </lineage>
</organism>